<sequence length="2702" mass="274271">MKVLSNYKRSLSVALAACFNFVPSLDAGEMEVYQLVNSISGLLGGSYQIDSSGAYNGPMVMGVPSAQTWGSGTPAGITSNVGSLLAGSQGGTANASGYGSGDVNNPYPGGGSGNYNLYGKNGLLEGYNYNYSTDTFYNIYNFPSLGSWISSQRALNQVWYQNRLTFGGLPDGANNMLKNLPAFKSTYSANGGAVLNHYYTINGVAAQGNLTQSQLKSTVTPLSANTLLGDIYSNIQAIADNIQFATGLTPSNYNTYYNTAFTAIQDAGATLLAALGGGVTSGSFTSADLSALTAAAEGAGALITGTGTSVDPYKFNATALTTLEAYNGINTLMGGAAFTTGGVSANLTSLNALLANTNSTNDTYGDIAAIVNNTLNTGDPSITQGQAVQNVISAIQTLDSQTSSRPNLGQVAGALKGLVNPAAYAAVYNAYVALKNGVTGSSGTAGSYSFSSTQGSVGVGSFTAASPAVGQTTANWLSKIQGFTGAGSIGEGLQRALWIKDLIGVGNVSVTSTNAGAALNGPYQALMSLLKTAGLVDSSTNYTPTSKLNSQNINVTSSGPSTSPSPTNKVPVSKTASAAPANGNVQSWAAGQGSSQVKFNSSLATALSNILSPALNYANNAATLKGMLADPTTLQTILNVGVNNAVSASDLTTNGPAQTLSNIKAIFYSEDLLGTYVGAVTAPQSGQANLSAQGSALNYLNGALNASLEQNGLIAQTKNAIQGLLNQSFNLTGVSSEQLSADLSSVSSNTFLNTATPAQLAQGIGALYALSQLKGGNINPSNTTFNATNLGNSLTAINALGASTITDAVSMLANSKIVISKTMTGSVLAAAQSAGLVPGETINSGNVANFLAAAQTLGYTAANNGTGLIASVNGTTGQLTTSNGGSAANGDAQAALKALVGTGAVDSSSAAAKAIGAIATTTNGAQALKQAFSLVSSVTNTTSNQNFTSAAVTALNNILPSADRITNNANNVGAPSSATALNNLLQKAPQIVSDLSLLGPSIAKQFANGTLKASDLSNVITAMRADFTPGYSLDISNTGTTDLSAGLTSLIAPNVSVPQNLGIASAAAYTIYNQIDGVSSMLNQSYGSTFLGTGTGGNNSSTTALTALGTLQTAVQALWNTNPKFFGQSTTYNLTTVSNLGNSNGALNNIAGSSATNYSGVTGVSYNGISNTNAPTYLKNLQSINTISTLLGSLVQNGNASTNYTAALSNNGNNYNSLAYNVNDNGQVLSSALKPGVQLSALVQALINIPTPDVSQTVDGVAYAPVVNAIKDLTLSGTSAQAIWDAYHTLTTTTPSSGGVSYVQGLYNILKGVNSNMPSLTTGSGDSVAPNASAIAQVIQDGMALQQANAVLTNGTTGVKSTNGIINVTGGLSGNISAFQAAQTAAQALGALMGYLKPGMQSAANVQTFIKALDAYNHNLSLLNNLTNGKGAQIATNVVSYANANQAANKYTGSGVSLSNLNTLQTLVNRLQYLETLQGQVQSAINNNPYALVMEKNNLQNSAGYQSALSGLFTVGTNSGLLNSTLSDSIASVNSSGNIALSSGASATLNTLSTDLGNISTWNELFNGVNGQSGVFIPGISYSTQIATQMGNVLSAVDGMVSTFNGDTSGTLTSTITDLLNLYYTPSSRNQNGTGLYQKYQAFVAANTSSTLGALNANGFNITGAGSATGALTLQQMVSPGASDSPSPWQTLQDLTYLQTTIKNGVVAGTSGTDSSNGTEAVAILGTNFVGTGASGIYNTATTGLNALVSGVAVAFAPAANGSTKITTTNPVYSSLNNVTIATTTAPSTSAANLTTFYDSGAAAGTQANGSLLVKGLITALDTNTAVAGTTLGALVVGGKTALTAAANSDANKLAIAKAVSDAVSATMGWNLNSAFGIADNTAAATWVAANWGTGLKVDDILGNLLDALQKVASDQASISGLVTLNDNLASKISLTTASNQITDANQILSLLGTATQIAQKAAVVNAQMGSSSGGTFTPGLSGWITANKSSSNATTWIGNLTASGGKISTLFENSIAPAFTVAASGVTTPANNTSRAPVITPALAAMQYANATTAANVASNTPNTAQYGNLVTTNRSGQVVLNWGDSADATGIAGLTTGGAQVQAMIAAQIVLDLHGTATGQVSVGNLSVGASTTVHDILQAATPEQIYKAALSVFGGGGANATSSFNSTNTTNWTSGAAQKLMTTIQDSVTSAAVSQAYNYVTAMQALQPILSSGNTSESAQAVLQAAVNNAVSMQSLLKMLNATYTLQTGTGDGATVTLGNLKSAKSLSPAVVSAIKALLSKYTTEAGKMQAINSAIASNPQAQQLEGTSGAGGVITELNNAISQVQAGDMSISAYVNLVNQYVSDASNYIQNTACNGGACNVRTILYNLKEQFAAQAGSFTSQLANMSAQLNALYNTITGTGLTFSTGEAAINNAISALTGLQQQLLQSLASGGGGNQDGDNMQRITKGDPRAVTRGTQAIVLKPLGNISQLTSAQKIAALKAIQNALAFANAAKTKYADNGASFLANRVSSAPAPKSSKMAFNNSSGNMYGVDVQFGYKQFFGKKKRFGLRYYAHFSYQHGTFMDGAAGELDNFVYGAGVDALYNFYESKDAKYTSGLFAGLILAGSTWNVQGASYYKGLMADINASGGKAVMNTSYFQVPLNIGFRTNVSKHHGFEIGLRIPLAVNYYFKGTFASGLEESVSYKRNVSVFFNYVYNF</sequence>
<feature type="compositionally biased region" description="Low complexity" evidence="1">
    <location>
        <begin position="556"/>
        <end position="567"/>
    </location>
</feature>
<dbReference type="Pfam" id="PF01856">
    <property type="entry name" value="HP_OMP"/>
    <property type="match status" value="1"/>
</dbReference>
<accession>A0A1M4NIZ0</accession>
<evidence type="ECO:0000256" key="1">
    <source>
        <dbReference type="SAM" id="MobiDB-lite"/>
    </source>
</evidence>
<dbReference type="EMBL" id="LT633897">
    <property type="protein sequence ID" value="SFZ73152.1"/>
    <property type="molecule type" value="Genomic_DNA"/>
</dbReference>
<dbReference type="PRINTS" id="PR01776">
    <property type="entry name" value="HPOMPFAMILY"/>
</dbReference>
<evidence type="ECO:0000313" key="2">
    <source>
        <dbReference type="EMBL" id="SFZ73152.1"/>
    </source>
</evidence>
<dbReference type="RefSeq" id="WP_104758202.1">
    <property type="nucleotide sequence ID" value="NZ_OANQ01000044.1"/>
</dbReference>
<feature type="region of interest" description="Disordered" evidence="1">
    <location>
        <begin position="546"/>
        <end position="577"/>
    </location>
</feature>
<feature type="compositionally biased region" description="Polar residues" evidence="1">
    <location>
        <begin position="546"/>
        <end position="555"/>
    </location>
</feature>
<organism evidence="2">
    <name type="scientific">Helicobacter salomonis</name>
    <dbReference type="NCBI Taxonomy" id="56878"/>
    <lineage>
        <taxon>Bacteria</taxon>
        <taxon>Pseudomonadati</taxon>
        <taxon>Campylobacterota</taxon>
        <taxon>Epsilonproteobacteria</taxon>
        <taxon>Campylobacterales</taxon>
        <taxon>Helicobacteraceae</taxon>
        <taxon>Helicobacter</taxon>
    </lineage>
</organism>
<gene>
    <name evidence="2" type="primary">omp1303</name>
</gene>
<protein>
    <submittedName>
        <fullName evidence="2">OMP1303</fullName>
    </submittedName>
</protein>
<reference evidence="2" key="1">
    <citation type="submission" date="2016-11" db="EMBL/GenBank/DDBJ databases">
        <title>Proteomic and phylogenetic analysis of the outer membrane protein repertoire of gastric Helicobacter species.</title>
        <authorList>
            <person name="Joosten M."/>
        </authorList>
    </citation>
    <scope>NUCLEOTIDE SEQUENCE</scope>
    <source>
        <strain evidence="2">R1053</strain>
    </source>
</reference>
<proteinExistence type="predicted"/>
<name>A0A1M4NIZ0_9HELI</name>
<dbReference type="InterPro" id="IPR002718">
    <property type="entry name" value="OMP_Helicobacter"/>
</dbReference>